<name>A0AAW2H868_9NEOP</name>
<dbReference type="SUPFAM" id="SSF50978">
    <property type="entry name" value="WD40 repeat-like"/>
    <property type="match status" value="1"/>
</dbReference>
<protein>
    <recommendedName>
        <fullName evidence="2">GOLD domain-containing protein</fullName>
    </recommendedName>
</protein>
<keyword evidence="1" id="KW-0812">Transmembrane</keyword>
<evidence type="ECO:0000313" key="3">
    <source>
        <dbReference type="EMBL" id="KAL0265901.1"/>
    </source>
</evidence>
<organism evidence="3">
    <name type="scientific">Menopon gallinae</name>
    <name type="common">poultry shaft louse</name>
    <dbReference type="NCBI Taxonomy" id="328185"/>
    <lineage>
        <taxon>Eukaryota</taxon>
        <taxon>Metazoa</taxon>
        <taxon>Ecdysozoa</taxon>
        <taxon>Arthropoda</taxon>
        <taxon>Hexapoda</taxon>
        <taxon>Insecta</taxon>
        <taxon>Pterygota</taxon>
        <taxon>Neoptera</taxon>
        <taxon>Paraneoptera</taxon>
        <taxon>Psocodea</taxon>
        <taxon>Troctomorpha</taxon>
        <taxon>Phthiraptera</taxon>
        <taxon>Amblycera</taxon>
        <taxon>Menoponidae</taxon>
        <taxon>Menopon</taxon>
    </lineage>
</organism>
<dbReference type="Gene3D" id="2.130.10.10">
    <property type="entry name" value="YVTN repeat-like/Quinoprotein amine dehydrogenase"/>
    <property type="match status" value="1"/>
</dbReference>
<feature type="domain" description="GOLD" evidence="2">
    <location>
        <begin position="300"/>
        <end position="460"/>
    </location>
</feature>
<gene>
    <name evidence="3" type="ORF">PYX00_011618</name>
</gene>
<dbReference type="InterPro" id="IPR036322">
    <property type="entry name" value="WD40_repeat_dom_sf"/>
</dbReference>
<proteinExistence type="predicted"/>
<accession>A0AAW2H868</accession>
<dbReference type="InterPro" id="IPR015943">
    <property type="entry name" value="WD40/YVTN_repeat-like_dom_sf"/>
</dbReference>
<dbReference type="Pfam" id="PF01105">
    <property type="entry name" value="EMP24_GP25L"/>
    <property type="match status" value="1"/>
</dbReference>
<keyword evidence="1" id="KW-0472">Membrane</keyword>
<evidence type="ECO:0000259" key="2">
    <source>
        <dbReference type="Pfam" id="PF01105"/>
    </source>
</evidence>
<sequence length="465" mass="51723">MSSRRSLECEAEAFEHIEETHARRVAMFVRLRRCAETAAFQHRGRWVSKIRLFKDELVLGTVDGCVSRFGVSRAGISAEKDSARGCEAVPESTKICDVAIQNIFRDSVPIFLARDGCVHVSPLVYKTGILVQQSDYHSGLGLLMATDEGGNVFAHDLKAQKPVFRSKMKECTSLQIHEDGNVFLCSDGAACFVDIRSMKTIVRLGRDVAVSVFQNSHVICAAADNAIHAFDLRSLDSIGHVLSHRNRVHFLEASDGVVYSGSLCGDVCISSPSLSMIHRELGFSSVEGIDACDDRMAGIEGTIFTGSFEVLGPVSQGGSVKIVSSMNPRNKYLDIEVHPGSKQHFSFSLSDPDELLVTMMKSTPRETMKIRLKYETQFNTFNKDVAQKVVVKPAMTALNRFGMLLKRVSDQTYERARQMSKVRAEHKKSVILVLSFSLLTMIGFAVVNYYQVVMLKRFFKQKKLI</sequence>
<dbReference type="AlphaFoldDB" id="A0AAW2H868"/>
<dbReference type="InterPro" id="IPR009038">
    <property type="entry name" value="GOLD_dom"/>
</dbReference>
<feature type="transmembrane region" description="Helical" evidence="1">
    <location>
        <begin position="430"/>
        <end position="450"/>
    </location>
</feature>
<reference evidence="3" key="1">
    <citation type="journal article" date="2024" name="Gigascience">
        <title>Chromosome-level genome of the poultry shaft louse Menopon gallinae provides insight into the host-switching and adaptive evolution of parasitic lice.</title>
        <authorList>
            <person name="Xu Y."/>
            <person name="Ma L."/>
            <person name="Liu S."/>
            <person name="Liang Y."/>
            <person name="Liu Q."/>
            <person name="He Z."/>
            <person name="Tian L."/>
            <person name="Duan Y."/>
            <person name="Cai W."/>
            <person name="Li H."/>
            <person name="Song F."/>
        </authorList>
    </citation>
    <scope>NUCLEOTIDE SEQUENCE</scope>
    <source>
        <strain evidence="3">Cailab_2023a</strain>
    </source>
</reference>
<dbReference type="EMBL" id="JARGDH010000006">
    <property type="protein sequence ID" value="KAL0265901.1"/>
    <property type="molecule type" value="Genomic_DNA"/>
</dbReference>
<keyword evidence="1" id="KW-1133">Transmembrane helix</keyword>
<evidence type="ECO:0000256" key="1">
    <source>
        <dbReference type="SAM" id="Phobius"/>
    </source>
</evidence>
<comment type="caution">
    <text evidence="3">The sequence shown here is derived from an EMBL/GenBank/DDBJ whole genome shotgun (WGS) entry which is preliminary data.</text>
</comment>